<evidence type="ECO:0000256" key="1">
    <source>
        <dbReference type="SAM" id="MobiDB-lite"/>
    </source>
</evidence>
<keyword evidence="3" id="KW-1185">Reference proteome</keyword>
<evidence type="ECO:0000313" key="3">
    <source>
        <dbReference type="Proteomes" id="UP000001876"/>
    </source>
</evidence>
<dbReference type="EMBL" id="GG663736">
    <property type="protein sequence ID" value="EEH59697.1"/>
    <property type="molecule type" value="Genomic_DNA"/>
</dbReference>
<dbReference type="RefSeq" id="XP_003056321.1">
    <property type="nucleotide sequence ID" value="XM_003056275.1"/>
</dbReference>
<protein>
    <submittedName>
        <fullName evidence="2">Predicted protein</fullName>
    </submittedName>
</protein>
<dbReference type="KEGG" id="mpp:MICPUCDRAFT_64190"/>
<feature type="region of interest" description="Disordered" evidence="1">
    <location>
        <begin position="230"/>
        <end position="249"/>
    </location>
</feature>
<organism evidence="3">
    <name type="scientific">Micromonas pusilla (strain CCMP1545)</name>
    <name type="common">Picoplanktonic green alga</name>
    <dbReference type="NCBI Taxonomy" id="564608"/>
    <lineage>
        <taxon>Eukaryota</taxon>
        <taxon>Viridiplantae</taxon>
        <taxon>Chlorophyta</taxon>
        <taxon>Mamiellophyceae</taxon>
        <taxon>Mamiellales</taxon>
        <taxon>Mamiellaceae</taxon>
        <taxon>Micromonas</taxon>
    </lineage>
</organism>
<evidence type="ECO:0000313" key="2">
    <source>
        <dbReference type="EMBL" id="EEH59697.1"/>
    </source>
</evidence>
<gene>
    <name evidence="2" type="ORF">MICPUCDRAFT_64190</name>
</gene>
<reference evidence="2 3" key="1">
    <citation type="journal article" date="2009" name="Science">
        <title>Green evolution and dynamic adaptations revealed by genomes of the marine picoeukaryotes Micromonas.</title>
        <authorList>
            <person name="Worden A.Z."/>
            <person name="Lee J.H."/>
            <person name="Mock T."/>
            <person name="Rouze P."/>
            <person name="Simmons M.P."/>
            <person name="Aerts A.L."/>
            <person name="Allen A.E."/>
            <person name="Cuvelier M.L."/>
            <person name="Derelle E."/>
            <person name="Everett M.V."/>
            <person name="Foulon E."/>
            <person name="Grimwood J."/>
            <person name="Gundlach H."/>
            <person name="Henrissat B."/>
            <person name="Napoli C."/>
            <person name="McDonald S.M."/>
            <person name="Parker M.S."/>
            <person name="Rombauts S."/>
            <person name="Salamov A."/>
            <person name="Von Dassow P."/>
            <person name="Badger J.H."/>
            <person name="Coutinho P.M."/>
            <person name="Demir E."/>
            <person name="Dubchak I."/>
            <person name="Gentemann C."/>
            <person name="Eikrem W."/>
            <person name="Gready J.E."/>
            <person name="John U."/>
            <person name="Lanier W."/>
            <person name="Lindquist E.A."/>
            <person name="Lucas S."/>
            <person name="Mayer K.F."/>
            <person name="Moreau H."/>
            <person name="Not F."/>
            <person name="Otillar R."/>
            <person name="Panaud O."/>
            <person name="Pangilinan J."/>
            <person name="Paulsen I."/>
            <person name="Piegu B."/>
            <person name="Poliakov A."/>
            <person name="Robbens S."/>
            <person name="Schmutz J."/>
            <person name="Toulza E."/>
            <person name="Wyss T."/>
            <person name="Zelensky A."/>
            <person name="Zhou K."/>
            <person name="Armbrust E.V."/>
            <person name="Bhattacharya D."/>
            <person name="Goodenough U.W."/>
            <person name="Van de Peer Y."/>
            <person name="Grigoriev I.V."/>
        </authorList>
    </citation>
    <scope>NUCLEOTIDE SEQUENCE [LARGE SCALE GENOMIC DNA]</scope>
    <source>
        <strain evidence="2 3">CCMP1545</strain>
    </source>
</reference>
<dbReference type="AlphaFoldDB" id="C1MK35"/>
<sequence length="303" mass="32794">MKLLRSSAKARAQSSHSLQFTTRLKSGMLAWQGATKNNFHRGCGASLASRWAAKKRALCDAEETAREEGFQSEDESSRVREAGNKRTRHFAKPLDTSLDVLDIVLLRHEATEALEATIATAATNTTNEANTAGEEACSKKNVDCAALALTPYMRPSRPSSGPFIATIPSVCIISPAAAESSLDLCGDLSLTARARGAEEEATAEEEAKARQSAVATAATQAALHNPRRLLFASDDGDDKREDETEEVTSRGGDFDLDLVRTQLCACSSPLRALADVMCSPRTGARMFLFSDAWMVEEEEEEQF</sequence>
<name>C1MK35_MICPC</name>
<dbReference type="Proteomes" id="UP000001876">
    <property type="component" value="Unassembled WGS sequence"/>
</dbReference>
<feature type="region of interest" description="Disordered" evidence="1">
    <location>
        <begin position="65"/>
        <end position="84"/>
    </location>
</feature>
<proteinExistence type="predicted"/>
<accession>C1MK35</accession>
<dbReference type="GeneID" id="9681462"/>